<name>A0A4E0RUB0_FASHE</name>
<dbReference type="EMBL" id="JXXN02001199">
    <property type="protein sequence ID" value="THD25308.1"/>
    <property type="molecule type" value="Genomic_DNA"/>
</dbReference>
<feature type="compositionally biased region" description="Low complexity" evidence="1">
    <location>
        <begin position="117"/>
        <end position="130"/>
    </location>
</feature>
<feature type="compositionally biased region" description="Polar residues" evidence="1">
    <location>
        <begin position="132"/>
        <end position="161"/>
    </location>
</feature>
<sequence length="254" mass="28344">MSHVADVTRFVFLFILFTHDAPVIAAANRRSAYSADSRLTSIVWISVVLLLLMFSSFLSSLTKVSKPWQLVDEHGEVVENEDDDVSSISSDWSFMQPDGEFQPRSRSESPHILIETPNSSRRSLNRSPNSGRFRQQSLPNSMDSPIQPCTDTQAMATTNRPNGLPRSARAKGTVRSGSLACDSRTSPNPVQSRQASTRWNGAAHASRRRGHRNTLNVDPQHAKCLRRGAQNSRSYQRKQVFLLTGGQLPQARRN</sequence>
<evidence type="ECO:0000256" key="1">
    <source>
        <dbReference type="SAM" id="MobiDB-lite"/>
    </source>
</evidence>
<dbReference type="AlphaFoldDB" id="A0A4E0RUB0"/>
<keyword evidence="2" id="KW-0812">Transmembrane</keyword>
<comment type="caution">
    <text evidence="3">The sequence shown here is derived from an EMBL/GenBank/DDBJ whole genome shotgun (WGS) entry which is preliminary data.</text>
</comment>
<keyword evidence="2" id="KW-1133">Transmembrane helix</keyword>
<reference evidence="3" key="1">
    <citation type="submission" date="2019-03" db="EMBL/GenBank/DDBJ databases">
        <title>Improved annotation for the trematode Fasciola hepatica.</title>
        <authorList>
            <person name="Choi Y.-J."/>
            <person name="Martin J."/>
            <person name="Mitreva M."/>
        </authorList>
    </citation>
    <scope>NUCLEOTIDE SEQUENCE [LARGE SCALE GENOMIC DNA]</scope>
</reference>
<evidence type="ECO:0000256" key="2">
    <source>
        <dbReference type="SAM" id="Phobius"/>
    </source>
</evidence>
<gene>
    <name evidence="3" type="ORF">D915_003803</name>
</gene>
<dbReference type="Proteomes" id="UP000230066">
    <property type="component" value="Unassembled WGS sequence"/>
</dbReference>
<accession>A0A4E0RUB0</accession>
<feature type="transmembrane region" description="Helical" evidence="2">
    <location>
        <begin position="41"/>
        <end position="61"/>
    </location>
</feature>
<evidence type="ECO:0000313" key="3">
    <source>
        <dbReference type="EMBL" id="THD25308.1"/>
    </source>
</evidence>
<organism evidence="3 4">
    <name type="scientific">Fasciola hepatica</name>
    <name type="common">Liver fluke</name>
    <dbReference type="NCBI Taxonomy" id="6192"/>
    <lineage>
        <taxon>Eukaryota</taxon>
        <taxon>Metazoa</taxon>
        <taxon>Spiralia</taxon>
        <taxon>Lophotrochozoa</taxon>
        <taxon>Platyhelminthes</taxon>
        <taxon>Trematoda</taxon>
        <taxon>Digenea</taxon>
        <taxon>Plagiorchiida</taxon>
        <taxon>Echinostomata</taxon>
        <taxon>Echinostomatoidea</taxon>
        <taxon>Fasciolidae</taxon>
        <taxon>Fasciola</taxon>
    </lineage>
</organism>
<evidence type="ECO:0000313" key="4">
    <source>
        <dbReference type="Proteomes" id="UP000230066"/>
    </source>
</evidence>
<keyword evidence="4" id="KW-1185">Reference proteome</keyword>
<proteinExistence type="predicted"/>
<feature type="region of interest" description="Disordered" evidence="1">
    <location>
        <begin position="97"/>
        <end position="213"/>
    </location>
</feature>
<keyword evidence="2" id="KW-0472">Membrane</keyword>
<feature type="compositionally biased region" description="Polar residues" evidence="1">
    <location>
        <begin position="183"/>
        <end position="199"/>
    </location>
</feature>
<protein>
    <submittedName>
        <fullName evidence="3">Uncharacterized protein</fullName>
    </submittedName>
</protein>